<dbReference type="InterPro" id="IPR005844">
    <property type="entry name" value="A-D-PHexomutase_a/b/a-I"/>
</dbReference>
<dbReference type="AlphaFoldDB" id="A0A1J0AEX7"/>
<dbReference type="SUPFAM" id="SSF55957">
    <property type="entry name" value="Phosphoglucomutase, C-terminal domain"/>
    <property type="match status" value="1"/>
</dbReference>
<keyword evidence="3" id="KW-0597">Phosphoprotein</keyword>
<dbReference type="RefSeq" id="WP_071454907.1">
    <property type="nucleotide sequence ID" value="NZ_CP017675.1"/>
</dbReference>
<feature type="domain" description="Alpha-D-phosphohexomutase alpha/beta/alpha" evidence="6">
    <location>
        <begin position="534"/>
        <end position="631"/>
    </location>
</feature>
<protein>
    <submittedName>
        <fullName evidence="9">Nucleotidyl transferase</fullName>
        <ecNumber evidence="9">2.7.7.13</ecNumber>
    </submittedName>
</protein>
<feature type="domain" description="Alpha-D-phosphohexomutase alpha/beta/alpha" evidence="5">
    <location>
        <begin position="383"/>
        <end position="514"/>
    </location>
</feature>
<dbReference type="Gene3D" id="3.40.120.10">
    <property type="entry name" value="Alpha-D-Glucose-1,6-Bisphosphate, subunit A, domain 3"/>
    <property type="match status" value="3"/>
</dbReference>
<dbReference type="Pfam" id="PF02878">
    <property type="entry name" value="PGM_PMM_I"/>
    <property type="match status" value="1"/>
</dbReference>
<organism evidence="9 10">
    <name type="scientific">Gloeomargarita lithophora Alchichica-D10</name>
    <dbReference type="NCBI Taxonomy" id="1188229"/>
    <lineage>
        <taxon>Bacteria</taxon>
        <taxon>Bacillati</taxon>
        <taxon>Cyanobacteriota</taxon>
        <taxon>Cyanophyceae</taxon>
        <taxon>Gloeomargaritales</taxon>
        <taxon>Gloeomargaritaceae</taxon>
        <taxon>Gloeomargarita</taxon>
    </lineage>
</organism>
<comment type="similarity">
    <text evidence="1">Belongs to the transferase hexapeptide repeat family.</text>
</comment>
<dbReference type="EMBL" id="CP017675">
    <property type="protein sequence ID" value="APB34477.1"/>
    <property type="molecule type" value="Genomic_DNA"/>
</dbReference>
<dbReference type="OrthoDB" id="9803871at2"/>
<evidence type="ECO:0000259" key="4">
    <source>
        <dbReference type="Pfam" id="PF00483"/>
    </source>
</evidence>
<dbReference type="GO" id="GO:0031470">
    <property type="term" value="C:carboxysome"/>
    <property type="evidence" value="ECO:0007669"/>
    <property type="project" value="UniProtKB-ARBA"/>
</dbReference>
<comment type="similarity">
    <text evidence="2">Belongs to the phosphohexose mutase family.</text>
</comment>
<dbReference type="PANTHER" id="PTHR22572">
    <property type="entry name" value="SUGAR-1-PHOSPHATE GUANYL TRANSFERASE"/>
    <property type="match status" value="1"/>
</dbReference>
<dbReference type="InterPro" id="IPR005845">
    <property type="entry name" value="A-D-PHexomutase_a/b/a-II"/>
</dbReference>
<dbReference type="CDD" id="cd04181">
    <property type="entry name" value="NTP_transferase"/>
    <property type="match status" value="1"/>
</dbReference>
<name>A0A1J0AEX7_9CYAN</name>
<dbReference type="SUPFAM" id="SSF53738">
    <property type="entry name" value="Phosphoglucomutase, first 3 domains"/>
    <property type="match status" value="2"/>
</dbReference>
<evidence type="ECO:0000313" key="9">
    <source>
        <dbReference type="EMBL" id="APB34477.1"/>
    </source>
</evidence>
<feature type="domain" description="Nucleotidyl transferase" evidence="4">
    <location>
        <begin position="3"/>
        <end position="230"/>
    </location>
</feature>
<evidence type="ECO:0000256" key="2">
    <source>
        <dbReference type="ARBA" id="ARBA00010231"/>
    </source>
</evidence>
<dbReference type="InterPro" id="IPR036900">
    <property type="entry name" value="A-D-PHexomutase_C_sf"/>
</dbReference>
<evidence type="ECO:0000313" key="10">
    <source>
        <dbReference type="Proteomes" id="UP000180235"/>
    </source>
</evidence>
<dbReference type="STRING" id="1188229.GlitD10_2148"/>
<dbReference type="KEGG" id="glt:GlitD10_2148"/>
<dbReference type="InterPro" id="IPR011004">
    <property type="entry name" value="Trimer_LpxA-like_sf"/>
</dbReference>
<dbReference type="InterPro" id="IPR005846">
    <property type="entry name" value="A-D-PHexomutase_a/b/a-III"/>
</dbReference>
<dbReference type="InterPro" id="IPR056729">
    <property type="entry name" value="GMPPB_C"/>
</dbReference>
<dbReference type="Proteomes" id="UP000180235">
    <property type="component" value="Chromosome"/>
</dbReference>
<keyword evidence="10" id="KW-1185">Reference proteome</keyword>
<evidence type="ECO:0000259" key="8">
    <source>
        <dbReference type="Pfam" id="PF25087"/>
    </source>
</evidence>
<evidence type="ECO:0000259" key="5">
    <source>
        <dbReference type="Pfam" id="PF02878"/>
    </source>
</evidence>
<dbReference type="InterPro" id="IPR029044">
    <property type="entry name" value="Nucleotide-diphossugar_trans"/>
</dbReference>
<dbReference type="InterPro" id="IPR050486">
    <property type="entry name" value="Mannose-1P_guanyltransferase"/>
</dbReference>
<dbReference type="GO" id="GO:0016868">
    <property type="term" value="F:intramolecular phosphotransferase activity"/>
    <property type="evidence" value="ECO:0007669"/>
    <property type="project" value="InterPro"/>
</dbReference>
<dbReference type="Pfam" id="PF25087">
    <property type="entry name" value="GMPPB_C"/>
    <property type="match status" value="1"/>
</dbReference>
<accession>A0A1J0AEX7</accession>
<keyword evidence="9" id="KW-0808">Transferase</keyword>
<dbReference type="CDD" id="cd05805">
    <property type="entry name" value="MPG1_transferase"/>
    <property type="match status" value="1"/>
</dbReference>
<dbReference type="InterPro" id="IPR016055">
    <property type="entry name" value="A-D-PHexomutase_a/b/a-I/II/III"/>
</dbReference>
<reference evidence="9 10" key="1">
    <citation type="submission" date="2016-10" db="EMBL/GenBank/DDBJ databases">
        <title>Description of Gloeomargarita lithophora gen. nov., sp. nov., a thylakoid-bearing basal-branching cyanobacterium with intracellular carbonates, and proposal for Gloeomargaritales ord. nov.</title>
        <authorList>
            <person name="Moreira D."/>
            <person name="Tavera R."/>
            <person name="Benzerara K."/>
            <person name="Skouri-Panet F."/>
            <person name="Couradeau E."/>
            <person name="Gerard E."/>
            <person name="Loussert C."/>
            <person name="Novelo E."/>
            <person name="Zivanovic Y."/>
            <person name="Lopez-Garcia P."/>
        </authorList>
    </citation>
    <scope>NUCLEOTIDE SEQUENCE [LARGE SCALE GENOMIC DNA]</scope>
    <source>
        <strain evidence="9 10">D10</strain>
    </source>
</reference>
<dbReference type="GO" id="GO:0043886">
    <property type="term" value="F:structural constituent of carboxysome shell"/>
    <property type="evidence" value="ECO:0007669"/>
    <property type="project" value="UniProtKB-ARBA"/>
</dbReference>
<proteinExistence type="inferred from homology"/>
<feature type="domain" description="Mannose-1-phosphate guanyltransferase C-terminal" evidence="8">
    <location>
        <begin position="266"/>
        <end position="365"/>
    </location>
</feature>
<evidence type="ECO:0000256" key="1">
    <source>
        <dbReference type="ARBA" id="ARBA00007274"/>
    </source>
</evidence>
<dbReference type="EC" id="2.7.7.13" evidence="9"/>
<dbReference type="Pfam" id="PF02879">
    <property type="entry name" value="PGM_PMM_II"/>
    <property type="match status" value="1"/>
</dbReference>
<dbReference type="InterPro" id="IPR005835">
    <property type="entry name" value="NTP_transferase_dom"/>
</dbReference>
<dbReference type="Pfam" id="PF00483">
    <property type="entry name" value="NTP_transferase"/>
    <property type="match status" value="1"/>
</dbReference>
<keyword evidence="9" id="KW-0548">Nucleotidyltransferase</keyword>
<evidence type="ECO:0000259" key="7">
    <source>
        <dbReference type="Pfam" id="PF02880"/>
    </source>
</evidence>
<feature type="domain" description="Alpha-D-phosphohexomutase alpha/beta/alpha" evidence="7">
    <location>
        <begin position="641"/>
        <end position="743"/>
    </location>
</feature>
<dbReference type="SUPFAM" id="SSF51161">
    <property type="entry name" value="Trimeric LpxA-like enzymes"/>
    <property type="match status" value="1"/>
</dbReference>
<dbReference type="Gene3D" id="2.160.10.10">
    <property type="entry name" value="Hexapeptide repeat proteins"/>
    <property type="match status" value="1"/>
</dbReference>
<dbReference type="SUPFAM" id="SSF53448">
    <property type="entry name" value="Nucleotide-diphospho-sugar transferases"/>
    <property type="match status" value="1"/>
</dbReference>
<gene>
    <name evidence="9" type="ORF">GlitD10_2148</name>
</gene>
<evidence type="ECO:0000259" key="6">
    <source>
        <dbReference type="Pfam" id="PF02879"/>
    </source>
</evidence>
<dbReference type="Pfam" id="PF02880">
    <property type="entry name" value="PGM_PMM_III"/>
    <property type="match status" value="1"/>
</dbReference>
<dbReference type="Gene3D" id="3.90.550.10">
    <property type="entry name" value="Spore Coat Polysaccharide Biosynthesis Protein SpsA, Chain A"/>
    <property type="match status" value="1"/>
</dbReference>
<dbReference type="GO" id="GO:0004475">
    <property type="term" value="F:mannose-1-phosphate guanylyltransferase (GTP) activity"/>
    <property type="evidence" value="ECO:0007669"/>
    <property type="project" value="UniProtKB-EC"/>
</dbReference>
<dbReference type="GO" id="GO:0005975">
    <property type="term" value="P:carbohydrate metabolic process"/>
    <property type="evidence" value="ECO:0007669"/>
    <property type="project" value="InterPro"/>
</dbReference>
<sequence length="838" mass="91389">MRAVLMAGGAGTRLRPLTCDLPKPLMPVLNRPIAEHTLAWLRGHGLTELIMTLHYLPDMVQSYFQDGREFGVQLSYVVEELRPLGTAGGVRQVAALLPETFVVVSGDVITDGNLQAAIGFHRERGAKMTVILTQVPDPGEFGVVITDGDGRVVRLLEKPTPGEVFSDRVNTGAYIVEPEILAYLAPDQPADFAQDLLPQLLAAGEPVYGFVSGGYWCDVGNLERYRQVQWDALTGRVRLASAYRQVQTGVWLGEQVRLDPSVVWEPPVLIGHHCRIGAGVRLGAGTVIGDHVTVGAQADLKRPVLFNGVMVGEESHLRACVVGRGSRIGRRVQILEGAVLGHLCTVGEEAQVQSGCRIWPGKYIEPGATVHTNLIWGTGARRHLFGARGVAGLANVDITPELAIRLGAAFGSCLAPGAQVQVSRDQRKVSRMISRSIISGLMSVGVQVQNLEANAIPISRLVGRVLGVDGGVHVRLDPDQAGHVLIEFLDNQGINIPPTLEKKIEATLIREEFRRAALADIGDMTVPGRVADIYRGAFQQQLHVEAIRQSRAKVVVDYAHGVSGAVLPELLVGYGCDPLVLNASLRQTPLSAEERESLLQQLGRVVEAVRAHLGVQVNANGERLVLVDETGTAMQGSLLTAVVMELILAGQGRGTVAVPVTTSSLVEQVARYHEGRVLRTKANATALMRIGQDQPRILCAGSGELGFIFPQLHPGFDAMFTIAKILELLTVQERSLAQIRTHLPSVVWKTQTIHCPWRLKGAWMRHLVETHTPDALDLTDGVRIFPQGYDPDHWVLFLPDATEPLLHLVVNGLEREWVTHWGQTYRQRLQEFMEQSEV</sequence>
<evidence type="ECO:0000256" key="3">
    <source>
        <dbReference type="ARBA" id="ARBA00022553"/>
    </source>
</evidence>